<comment type="caution">
    <text evidence="13">The sequence shown here is derived from an EMBL/GenBank/DDBJ whole genome shotgun (WGS) entry which is preliminary data.</text>
</comment>
<dbReference type="Gene3D" id="3.90.1570.50">
    <property type="match status" value="1"/>
</dbReference>
<dbReference type="Pfam" id="PF11867">
    <property type="entry name" value="T1RH-like_C"/>
    <property type="match status" value="1"/>
</dbReference>
<evidence type="ECO:0000256" key="4">
    <source>
        <dbReference type="ARBA" id="ARBA00022722"/>
    </source>
</evidence>
<dbReference type="SUPFAM" id="SSF52540">
    <property type="entry name" value="P-loop containing nucleoside triphosphate hydrolases"/>
    <property type="match status" value="2"/>
</dbReference>
<comment type="subunit">
    <text evidence="3 11">The type I restriction/modification system is composed of three polypeptides R, M and S.</text>
</comment>
<dbReference type="PANTHER" id="PTHR30195:SF15">
    <property type="entry name" value="TYPE I RESTRICTION ENZYME HINDI ENDONUCLEASE SUBUNIT"/>
    <property type="match status" value="1"/>
</dbReference>
<dbReference type="Pfam" id="PF04313">
    <property type="entry name" value="HSDR_N"/>
    <property type="match status" value="1"/>
</dbReference>
<dbReference type="InterPro" id="IPR014001">
    <property type="entry name" value="Helicase_ATP-bd"/>
</dbReference>
<evidence type="ECO:0000313" key="13">
    <source>
        <dbReference type="EMBL" id="GAA4058151.1"/>
    </source>
</evidence>
<organism evidence="13 14">
    <name type="scientific">Amphibacillus indicireducens</name>
    <dbReference type="NCBI Taxonomy" id="1076330"/>
    <lineage>
        <taxon>Bacteria</taxon>
        <taxon>Bacillati</taxon>
        <taxon>Bacillota</taxon>
        <taxon>Bacilli</taxon>
        <taxon>Bacillales</taxon>
        <taxon>Bacillaceae</taxon>
        <taxon>Amphibacillus</taxon>
    </lineage>
</organism>
<dbReference type="EMBL" id="BAABDL010000010">
    <property type="protein sequence ID" value="GAA4058151.1"/>
    <property type="molecule type" value="Genomic_DNA"/>
</dbReference>
<dbReference type="InterPro" id="IPR055180">
    <property type="entry name" value="HsdR_RecA-like_helicase_dom_2"/>
</dbReference>
<dbReference type="Pfam" id="PF22679">
    <property type="entry name" value="T1R_D3-like"/>
    <property type="match status" value="1"/>
</dbReference>
<dbReference type="Gene3D" id="3.40.50.300">
    <property type="entry name" value="P-loop containing nucleotide triphosphate hydrolases"/>
    <property type="match status" value="2"/>
</dbReference>
<sequence>MGKNLYHERPSSQVPALELLQKIGYEYISPNEATAMRGNFYNPILTAVLKEQLTKINRYEYKGEYHSFSEGNLDKALSDIDVPLTDGLVNTNEKIYDLLMLGKSYEEFTPDGNRRSFNINYIDWVNPENNVFHVTDEFQVEREDGIEHIFPDIVLFINGIPIGVIENKRPAIPLNQAVSQMIRNQKQNYAPHLFKFVQLVMATNRNEASYATCGTPSKFWAVWREEEIDWLSNILNDAIQTREIAKQDQDIVSLFHPDRILEFMQYFIVFDSNVKKVARYQQFFGVKEIVNRIEERDENGNRKSGVIWHTQGSGKSLTMVMFAKYIFSALRGAHPKVVIVTDRVDLDHQIYQTFQHTSLRPNQASTGRHLVDLINDNVADIITTIVNKFETAADYQEPILSQDIFVLVDESHRTQYGKFHNKMRKVFPNASYLGFTGTPLMKKEKNTMMKFGDLIHTYTIADAVRDETILPLFYEGLMVEQEVNDEIIDRNLEMLTRGLSEEQKQDVKQRWSTLTRVASSQKRIQLITMWIIEHYNKTLAGTELNAMLATSSKADAIRYLKMFEFYDELEARVIISPPDTREGHDDPTKETSDIVQKYWDRMMARYGDEGRYETSIKDQFIHGDFDILIVVDKLLTGFDAPRAAVLYVDKPLKEHNLLQAIARVNRLYDKKDRGLIIDFRGLLTELNNAMNVYSGSGLEQFDPKDLEGTLYDSMEIIGELRQNYSNLVDIFKAVHNTEDSGAYEVILADQRIRDDFYAKLNKVETSLKFAISSSNLYNAMEDEIKDIERNVKFYKELRKSVRIRYGDSVDLSELDPKMQQLIDSDITSHDVSRITKQVNLTDKNELLREVEMLEGEASRADAIRSRISRSISNNYGKDPAYYKKFSEMIEETFNKYKEKRISEKEYLEAMYKHADEYEEEDIVGYPDDIKRNPHAQAFYGSLHDVLTEERAKYETNKDVAMKDILGKVSLDIEKAIEEQVKVDWHNNQDVRNSMEQAIEDVLFEYKEKYNLELDWDTIDKLNRNMQEIARQRF</sequence>
<evidence type="ECO:0000256" key="6">
    <source>
        <dbReference type="ARBA" id="ARBA00022747"/>
    </source>
</evidence>
<evidence type="ECO:0000313" key="14">
    <source>
        <dbReference type="Proteomes" id="UP001501734"/>
    </source>
</evidence>
<dbReference type="RefSeq" id="WP_344909482.1">
    <property type="nucleotide sequence ID" value="NZ_BAABDL010000010.1"/>
</dbReference>
<evidence type="ECO:0000256" key="9">
    <source>
        <dbReference type="ARBA" id="ARBA00022840"/>
    </source>
</evidence>
<dbReference type="EC" id="3.1.21.3" evidence="11"/>
<keyword evidence="4" id="KW-0540">Nuclease</keyword>
<dbReference type="Pfam" id="PF18766">
    <property type="entry name" value="SWI2_SNF2"/>
    <property type="match status" value="1"/>
</dbReference>
<dbReference type="InterPro" id="IPR004473">
    <property type="entry name" value="Restrct_endonuc_typeI_HsdR"/>
</dbReference>
<dbReference type="CDD" id="cd22332">
    <property type="entry name" value="HsdR_N"/>
    <property type="match status" value="1"/>
</dbReference>
<comment type="catalytic activity">
    <reaction evidence="1 11">
        <text>Endonucleolytic cleavage of DNA to give random double-stranded fragments with terminal 5'-phosphates, ATP is simultaneously hydrolyzed.</text>
        <dbReference type="EC" id="3.1.21.3"/>
    </reaction>
</comment>
<proteinExistence type="inferred from homology"/>
<evidence type="ECO:0000256" key="2">
    <source>
        <dbReference type="ARBA" id="ARBA00008598"/>
    </source>
</evidence>
<protein>
    <recommendedName>
        <fullName evidence="11">Type I restriction enzyme endonuclease subunit</fullName>
        <shortName evidence="11">R protein</shortName>
        <ecNumber evidence="11">3.1.21.3</ecNumber>
    </recommendedName>
    <alternativeName>
        <fullName evidence="11">Type-1 restriction enzyme R protein</fullName>
    </alternativeName>
</protein>
<keyword evidence="5 11" id="KW-0547">Nucleotide-binding</keyword>
<evidence type="ECO:0000256" key="8">
    <source>
        <dbReference type="ARBA" id="ARBA00022801"/>
    </source>
</evidence>
<evidence type="ECO:0000256" key="1">
    <source>
        <dbReference type="ARBA" id="ARBA00000851"/>
    </source>
</evidence>
<dbReference type="InterPro" id="IPR021810">
    <property type="entry name" value="T1RH-like_C"/>
</dbReference>
<dbReference type="InterPro" id="IPR007409">
    <property type="entry name" value="Restrct_endonuc_type1_HsdR_N"/>
</dbReference>
<dbReference type="PANTHER" id="PTHR30195">
    <property type="entry name" value="TYPE I SITE-SPECIFIC DEOXYRIBONUCLEASE PROTEIN SUBUNIT M AND R"/>
    <property type="match status" value="1"/>
</dbReference>
<gene>
    <name evidence="13" type="ORF">GCM10022410_01720</name>
</gene>
<dbReference type="Proteomes" id="UP001501734">
    <property type="component" value="Unassembled WGS sequence"/>
</dbReference>
<dbReference type="InterPro" id="IPR040980">
    <property type="entry name" value="SWI2_SNF2"/>
</dbReference>
<accession>A0ABP7V2J4</accession>
<dbReference type="CDD" id="cd18030">
    <property type="entry name" value="DEXHc_RE_I_HsdR"/>
    <property type="match status" value="1"/>
</dbReference>
<reference evidence="14" key="1">
    <citation type="journal article" date="2019" name="Int. J. Syst. Evol. Microbiol.">
        <title>The Global Catalogue of Microorganisms (GCM) 10K type strain sequencing project: providing services to taxonomists for standard genome sequencing and annotation.</title>
        <authorList>
            <consortium name="The Broad Institute Genomics Platform"/>
            <consortium name="The Broad Institute Genome Sequencing Center for Infectious Disease"/>
            <person name="Wu L."/>
            <person name="Ma J."/>
        </authorList>
    </citation>
    <scope>NUCLEOTIDE SEQUENCE [LARGE SCALE GENOMIC DNA]</scope>
    <source>
        <strain evidence="14">JCM 17250</strain>
    </source>
</reference>
<evidence type="ECO:0000256" key="10">
    <source>
        <dbReference type="ARBA" id="ARBA00023125"/>
    </source>
</evidence>
<dbReference type="NCBIfam" id="TIGR00348">
    <property type="entry name" value="hsdR"/>
    <property type="match status" value="1"/>
</dbReference>
<keyword evidence="9 11" id="KW-0067">ATP-binding</keyword>
<evidence type="ECO:0000256" key="3">
    <source>
        <dbReference type="ARBA" id="ARBA00011296"/>
    </source>
</evidence>
<dbReference type="CDD" id="cd18800">
    <property type="entry name" value="SF2_C_EcoR124I-like"/>
    <property type="match status" value="1"/>
</dbReference>
<keyword evidence="7" id="KW-0255">Endonuclease</keyword>
<keyword evidence="10 11" id="KW-0238">DNA-binding</keyword>
<dbReference type="SMART" id="SM00487">
    <property type="entry name" value="DEXDc"/>
    <property type="match status" value="1"/>
</dbReference>
<comment type="similarity">
    <text evidence="2 11">Belongs to the HsdR family.</text>
</comment>
<keyword evidence="14" id="KW-1185">Reference proteome</keyword>
<comment type="function">
    <text evidence="11">Subunit R is required for both nuclease and ATPase activities, but not for modification.</text>
</comment>
<keyword evidence="6 11" id="KW-0680">Restriction system</keyword>
<dbReference type="InterPro" id="IPR027417">
    <property type="entry name" value="P-loop_NTPase"/>
</dbReference>
<evidence type="ECO:0000256" key="11">
    <source>
        <dbReference type="RuleBase" id="RU364115"/>
    </source>
</evidence>
<evidence type="ECO:0000256" key="5">
    <source>
        <dbReference type="ARBA" id="ARBA00022741"/>
    </source>
</evidence>
<name>A0ABP7V2J4_9BACI</name>
<dbReference type="InterPro" id="IPR051268">
    <property type="entry name" value="Type-I_R_enzyme_R_subunit"/>
</dbReference>
<dbReference type="PROSITE" id="PS51192">
    <property type="entry name" value="HELICASE_ATP_BIND_1"/>
    <property type="match status" value="1"/>
</dbReference>
<feature type="domain" description="Helicase ATP-binding" evidence="12">
    <location>
        <begin position="296"/>
        <end position="457"/>
    </location>
</feature>
<evidence type="ECO:0000259" key="12">
    <source>
        <dbReference type="PROSITE" id="PS51192"/>
    </source>
</evidence>
<keyword evidence="8 11" id="KW-0378">Hydrolase</keyword>
<evidence type="ECO:0000256" key="7">
    <source>
        <dbReference type="ARBA" id="ARBA00022759"/>
    </source>
</evidence>